<name>A0A4Q1KXS9_9CELL</name>
<keyword evidence="1" id="KW-0472">Membrane</keyword>
<protein>
    <submittedName>
        <fullName evidence="3">DUF4244 domain-containing protein</fullName>
    </submittedName>
</protein>
<keyword evidence="5" id="KW-1185">Reference proteome</keyword>
<dbReference type="Pfam" id="PF14029">
    <property type="entry name" value="DUF4244"/>
    <property type="match status" value="1"/>
</dbReference>
<evidence type="ECO:0000313" key="2">
    <source>
        <dbReference type="EMBL" id="RXR25007.1"/>
    </source>
</evidence>
<dbReference type="Proteomes" id="UP000289805">
    <property type="component" value="Unassembled WGS sequence"/>
</dbReference>
<sequence length="70" mass="7157">MKVVHGARAGWAGLLARVRGEDPEAGLATAEYAVATIAAVGFAGLLIAILKSGEVREMLLGIVQRALSIG</sequence>
<dbReference type="EMBL" id="SDJQ01000008">
    <property type="protein sequence ID" value="RXR35153.1"/>
    <property type="molecule type" value="Genomic_DNA"/>
</dbReference>
<keyword evidence="1" id="KW-0812">Transmembrane</keyword>
<proteinExistence type="predicted"/>
<dbReference type="EMBL" id="SDJR01000007">
    <property type="protein sequence ID" value="RXR25007.1"/>
    <property type="molecule type" value="Genomic_DNA"/>
</dbReference>
<dbReference type="Proteomes" id="UP000290517">
    <property type="component" value="Unassembled WGS sequence"/>
</dbReference>
<organism evidence="3 4">
    <name type="scientific">Oerskovia turbata</name>
    <dbReference type="NCBI Taxonomy" id="1713"/>
    <lineage>
        <taxon>Bacteria</taxon>
        <taxon>Bacillati</taxon>
        <taxon>Actinomycetota</taxon>
        <taxon>Actinomycetes</taxon>
        <taxon>Micrococcales</taxon>
        <taxon>Cellulomonadaceae</taxon>
        <taxon>Oerskovia</taxon>
    </lineage>
</organism>
<evidence type="ECO:0000313" key="3">
    <source>
        <dbReference type="EMBL" id="RXR35153.1"/>
    </source>
</evidence>
<dbReference type="OrthoDB" id="4808029at2"/>
<feature type="transmembrane region" description="Helical" evidence="1">
    <location>
        <begin position="30"/>
        <end position="50"/>
    </location>
</feature>
<evidence type="ECO:0000256" key="1">
    <source>
        <dbReference type="SAM" id="Phobius"/>
    </source>
</evidence>
<evidence type="ECO:0000313" key="5">
    <source>
        <dbReference type="Proteomes" id="UP000290517"/>
    </source>
</evidence>
<evidence type="ECO:0000313" key="4">
    <source>
        <dbReference type="Proteomes" id="UP000289805"/>
    </source>
</evidence>
<dbReference type="RefSeq" id="WP_030151756.1">
    <property type="nucleotide sequence ID" value="NZ_JOFV01000009.1"/>
</dbReference>
<gene>
    <name evidence="2" type="ORF">EQW73_12015</name>
    <name evidence="3" type="ORF">EQW78_05985</name>
</gene>
<dbReference type="STRING" id="1713.GCA_000718325_02249"/>
<comment type="caution">
    <text evidence="3">The sequence shown here is derived from an EMBL/GenBank/DDBJ whole genome shotgun (WGS) entry which is preliminary data.</text>
</comment>
<reference evidence="4 5" key="1">
    <citation type="submission" date="2019-01" db="EMBL/GenBank/DDBJ databases">
        <title>Oerskovia turbata Genome sequencing and assembly.</title>
        <authorList>
            <person name="Dou T."/>
        </authorList>
    </citation>
    <scope>NUCLEOTIDE SEQUENCE [LARGE SCALE GENOMIC DNA]</scope>
    <source>
        <strain evidence="3 4">JCM12123</strain>
        <strain evidence="2 5">JCM3160</strain>
    </source>
</reference>
<accession>A0A4Q1KXS9</accession>
<keyword evidence="1" id="KW-1133">Transmembrane helix</keyword>
<dbReference type="AlphaFoldDB" id="A0A4Q1KXS9"/>
<dbReference type="InterPro" id="IPR025338">
    <property type="entry name" value="DUF4244"/>
</dbReference>